<dbReference type="EMBL" id="JAHRIO010092989">
    <property type="protein sequence ID" value="MEQ2189464.1"/>
    <property type="molecule type" value="Genomic_DNA"/>
</dbReference>
<gene>
    <name evidence="2" type="ORF">GOODEAATRI_025584</name>
</gene>
<proteinExistence type="predicted"/>
<protein>
    <submittedName>
        <fullName evidence="2">Uncharacterized protein</fullName>
    </submittedName>
</protein>
<evidence type="ECO:0000256" key="1">
    <source>
        <dbReference type="SAM" id="MobiDB-lite"/>
    </source>
</evidence>
<sequence>MNMLKSSGLKIPGRGAKHSSPVGRTSVGGISSPVAPKDRYISVPHLFSQAIWEYKGRFSRATNATPLFILFSCRSHDRPVLTSSTRISVLNYSPKLRAGERPPFSG</sequence>
<accession>A0ABV0Q165</accession>
<reference evidence="2 3" key="1">
    <citation type="submission" date="2021-06" db="EMBL/GenBank/DDBJ databases">
        <authorList>
            <person name="Palmer J.M."/>
        </authorList>
    </citation>
    <scope>NUCLEOTIDE SEQUENCE [LARGE SCALE GENOMIC DNA]</scope>
    <source>
        <strain evidence="2 3">GA_2019</strain>
        <tissue evidence="2">Muscle</tissue>
    </source>
</reference>
<feature type="region of interest" description="Disordered" evidence="1">
    <location>
        <begin position="1"/>
        <end position="30"/>
    </location>
</feature>
<name>A0ABV0Q165_9TELE</name>
<evidence type="ECO:0000313" key="2">
    <source>
        <dbReference type="EMBL" id="MEQ2189464.1"/>
    </source>
</evidence>
<organism evidence="2 3">
    <name type="scientific">Goodea atripinnis</name>
    <dbReference type="NCBI Taxonomy" id="208336"/>
    <lineage>
        <taxon>Eukaryota</taxon>
        <taxon>Metazoa</taxon>
        <taxon>Chordata</taxon>
        <taxon>Craniata</taxon>
        <taxon>Vertebrata</taxon>
        <taxon>Euteleostomi</taxon>
        <taxon>Actinopterygii</taxon>
        <taxon>Neopterygii</taxon>
        <taxon>Teleostei</taxon>
        <taxon>Neoteleostei</taxon>
        <taxon>Acanthomorphata</taxon>
        <taxon>Ovalentaria</taxon>
        <taxon>Atherinomorphae</taxon>
        <taxon>Cyprinodontiformes</taxon>
        <taxon>Goodeidae</taxon>
        <taxon>Goodea</taxon>
    </lineage>
</organism>
<dbReference type="Proteomes" id="UP001476798">
    <property type="component" value="Unassembled WGS sequence"/>
</dbReference>
<keyword evidence="3" id="KW-1185">Reference proteome</keyword>
<comment type="caution">
    <text evidence="2">The sequence shown here is derived from an EMBL/GenBank/DDBJ whole genome shotgun (WGS) entry which is preliminary data.</text>
</comment>
<evidence type="ECO:0000313" key="3">
    <source>
        <dbReference type="Proteomes" id="UP001476798"/>
    </source>
</evidence>